<keyword evidence="4" id="KW-0963">Cytoplasm</keyword>
<keyword evidence="6" id="KW-0143">Chaperone</keyword>
<dbReference type="InterPro" id="IPR001179">
    <property type="entry name" value="PPIase_FKBP_dom"/>
</dbReference>
<dbReference type="InterPro" id="IPR046357">
    <property type="entry name" value="PPIase_dom_sf"/>
</dbReference>
<gene>
    <name evidence="12" type="ORF">UY92_C0011G0077</name>
</gene>
<evidence type="ECO:0000256" key="9">
    <source>
        <dbReference type="PROSITE-ProRule" id="PRU00277"/>
    </source>
</evidence>
<evidence type="ECO:0000256" key="5">
    <source>
        <dbReference type="ARBA" id="ARBA00023110"/>
    </source>
</evidence>
<protein>
    <recommendedName>
        <fullName evidence="10">Peptidyl-prolyl cis-trans isomerase</fullName>
        <ecNumber evidence="10">5.2.1.8</ecNumber>
    </recommendedName>
</protein>
<comment type="function">
    <text evidence="8">Also involved in hydrogenase metallocenter assembly, probably by participating in the nickel insertion step. This function in hydrogenase biosynthesis requires chaperone activity and the presence of the metal-binding domain, but not PPIase activity.</text>
</comment>
<keyword evidence="7 9" id="KW-0413">Isomerase</keyword>
<dbReference type="STRING" id="1619044.UY92_C0011G0077"/>
<dbReference type="PANTHER" id="PTHR47861">
    <property type="entry name" value="FKBP-TYPE PEPTIDYL-PROLYL CIS-TRANS ISOMERASE SLYD"/>
    <property type="match status" value="1"/>
</dbReference>
<reference evidence="12 13" key="1">
    <citation type="journal article" date="2015" name="Nature">
        <title>rRNA introns, odd ribosomes, and small enigmatic genomes across a large radiation of phyla.</title>
        <authorList>
            <person name="Brown C.T."/>
            <person name="Hug L.A."/>
            <person name="Thomas B.C."/>
            <person name="Sharon I."/>
            <person name="Castelle C.J."/>
            <person name="Singh A."/>
            <person name="Wilkins M.J."/>
            <person name="Williams K.H."/>
            <person name="Banfield J.F."/>
        </authorList>
    </citation>
    <scope>NUCLEOTIDE SEQUENCE [LARGE SCALE GENOMIC DNA]</scope>
</reference>
<dbReference type="Pfam" id="PF00254">
    <property type="entry name" value="FKBP_C"/>
    <property type="match status" value="1"/>
</dbReference>
<evidence type="ECO:0000256" key="7">
    <source>
        <dbReference type="ARBA" id="ARBA00023235"/>
    </source>
</evidence>
<sequence>MIVRVHYTGRLDDGTVFDSSRDRDPLEFTVGSGQVIAGFDEAVAGLAVGESRTVRIPAAKAYGHRRPEMVAMVDRNRFPAGMEFAVGNKLQLPGDAGLLIVTVTDISGETVTLDANHELAGKDLTFDVELVEIVSN</sequence>
<evidence type="ECO:0000256" key="2">
    <source>
        <dbReference type="ARBA" id="ARBA00004496"/>
    </source>
</evidence>
<feature type="domain" description="PPIase FKBP-type" evidence="11">
    <location>
        <begin position="1"/>
        <end position="76"/>
    </location>
</feature>
<dbReference type="EC" id="5.2.1.8" evidence="10"/>
<evidence type="ECO:0000313" key="13">
    <source>
        <dbReference type="Proteomes" id="UP000033870"/>
    </source>
</evidence>
<evidence type="ECO:0000256" key="1">
    <source>
        <dbReference type="ARBA" id="ARBA00000971"/>
    </source>
</evidence>
<dbReference type="PATRIC" id="fig|1619044.3.peg.882"/>
<evidence type="ECO:0000313" key="12">
    <source>
        <dbReference type="EMBL" id="KKW42055.1"/>
    </source>
</evidence>
<comment type="subcellular location">
    <subcellularLocation>
        <location evidence="2">Cytoplasm</location>
    </subcellularLocation>
</comment>
<evidence type="ECO:0000256" key="3">
    <source>
        <dbReference type="ARBA" id="ARBA00006577"/>
    </source>
</evidence>
<evidence type="ECO:0000256" key="8">
    <source>
        <dbReference type="ARBA" id="ARBA00037071"/>
    </source>
</evidence>
<evidence type="ECO:0000256" key="4">
    <source>
        <dbReference type="ARBA" id="ARBA00022490"/>
    </source>
</evidence>
<dbReference type="Proteomes" id="UP000033870">
    <property type="component" value="Unassembled WGS sequence"/>
</dbReference>
<organism evidence="12 13">
    <name type="scientific">Candidatus Magasanikbacteria bacterium GW2011_GWA2_56_11</name>
    <dbReference type="NCBI Taxonomy" id="1619044"/>
    <lineage>
        <taxon>Bacteria</taxon>
        <taxon>Candidatus Magasanikiibacteriota</taxon>
    </lineage>
</organism>
<keyword evidence="5 9" id="KW-0697">Rotamase</keyword>
<comment type="caution">
    <text evidence="12">The sequence shown here is derived from an EMBL/GenBank/DDBJ whole genome shotgun (WGS) entry which is preliminary data.</text>
</comment>
<evidence type="ECO:0000256" key="10">
    <source>
        <dbReference type="RuleBase" id="RU003915"/>
    </source>
</evidence>
<evidence type="ECO:0000256" key="6">
    <source>
        <dbReference type="ARBA" id="ARBA00023186"/>
    </source>
</evidence>
<comment type="catalytic activity">
    <reaction evidence="1 9 10">
        <text>[protein]-peptidylproline (omega=180) = [protein]-peptidylproline (omega=0)</text>
        <dbReference type="Rhea" id="RHEA:16237"/>
        <dbReference type="Rhea" id="RHEA-COMP:10747"/>
        <dbReference type="Rhea" id="RHEA-COMP:10748"/>
        <dbReference type="ChEBI" id="CHEBI:83833"/>
        <dbReference type="ChEBI" id="CHEBI:83834"/>
        <dbReference type="EC" id="5.2.1.8"/>
    </reaction>
</comment>
<accession>A0A0G1YFT3</accession>
<name>A0A0G1YFT3_9BACT</name>
<dbReference type="EMBL" id="LCRX01000011">
    <property type="protein sequence ID" value="KKW42055.1"/>
    <property type="molecule type" value="Genomic_DNA"/>
</dbReference>
<dbReference type="Gene3D" id="3.10.50.40">
    <property type="match status" value="1"/>
</dbReference>
<dbReference type="GO" id="GO:0003755">
    <property type="term" value="F:peptidyl-prolyl cis-trans isomerase activity"/>
    <property type="evidence" value="ECO:0007669"/>
    <property type="project" value="UniProtKB-UniRule"/>
</dbReference>
<dbReference type="PROSITE" id="PS50059">
    <property type="entry name" value="FKBP_PPIASE"/>
    <property type="match status" value="1"/>
</dbReference>
<dbReference type="GO" id="GO:0005737">
    <property type="term" value="C:cytoplasm"/>
    <property type="evidence" value="ECO:0007669"/>
    <property type="project" value="UniProtKB-SubCell"/>
</dbReference>
<comment type="similarity">
    <text evidence="3 10">Belongs to the FKBP-type PPIase family.</text>
</comment>
<dbReference type="AlphaFoldDB" id="A0A0G1YFT3"/>
<dbReference type="GO" id="GO:0042026">
    <property type="term" value="P:protein refolding"/>
    <property type="evidence" value="ECO:0007669"/>
    <property type="project" value="UniProtKB-ARBA"/>
</dbReference>
<dbReference type="PANTHER" id="PTHR47861:SF3">
    <property type="entry name" value="FKBP-TYPE PEPTIDYL-PROLYL CIS-TRANS ISOMERASE SLYD"/>
    <property type="match status" value="1"/>
</dbReference>
<dbReference type="SUPFAM" id="SSF54534">
    <property type="entry name" value="FKBP-like"/>
    <property type="match status" value="1"/>
</dbReference>
<evidence type="ECO:0000259" key="11">
    <source>
        <dbReference type="PROSITE" id="PS50059"/>
    </source>
</evidence>
<proteinExistence type="inferred from homology"/>